<keyword evidence="4" id="KW-1185">Reference proteome</keyword>
<dbReference type="EMBL" id="BRYB01000404">
    <property type="protein sequence ID" value="GMI29496.1"/>
    <property type="molecule type" value="Genomic_DNA"/>
</dbReference>
<dbReference type="InterPro" id="IPR036890">
    <property type="entry name" value="HATPase_C_sf"/>
</dbReference>
<dbReference type="InterPro" id="IPR003594">
    <property type="entry name" value="HATPase_dom"/>
</dbReference>
<dbReference type="InterPro" id="IPR014762">
    <property type="entry name" value="DNA_mismatch_repair_CS"/>
</dbReference>
<feature type="domain" description="Histidine kinase/HSP90-like ATPase" evidence="2">
    <location>
        <begin position="27"/>
        <end position="93"/>
    </location>
</feature>
<organism evidence="3 4">
    <name type="scientific">Tetraparma gracilis</name>
    <dbReference type="NCBI Taxonomy" id="2962635"/>
    <lineage>
        <taxon>Eukaryota</taxon>
        <taxon>Sar</taxon>
        <taxon>Stramenopiles</taxon>
        <taxon>Ochrophyta</taxon>
        <taxon>Bolidophyceae</taxon>
        <taxon>Parmales</taxon>
        <taxon>Triparmaceae</taxon>
        <taxon>Tetraparma</taxon>
    </lineage>
</organism>
<reference evidence="3 4" key="1">
    <citation type="journal article" date="2023" name="Commun. Biol.">
        <title>Genome analysis of Parmales, the sister group of diatoms, reveals the evolutionary specialization of diatoms from phago-mixotrophs to photoautotrophs.</title>
        <authorList>
            <person name="Ban H."/>
            <person name="Sato S."/>
            <person name="Yoshikawa S."/>
            <person name="Yamada K."/>
            <person name="Nakamura Y."/>
            <person name="Ichinomiya M."/>
            <person name="Sato N."/>
            <person name="Blanc-Mathieu R."/>
            <person name="Endo H."/>
            <person name="Kuwata A."/>
            <person name="Ogata H."/>
        </authorList>
    </citation>
    <scope>NUCLEOTIDE SEQUENCE [LARGE SCALE GENOMIC DNA]</scope>
</reference>
<dbReference type="PANTHER" id="PTHR10073">
    <property type="entry name" value="DNA MISMATCH REPAIR PROTEIN MLH, PMS, MUTL"/>
    <property type="match status" value="1"/>
</dbReference>
<dbReference type="PANTHER" id="PTHR10073:SF52">
    <property type="entry name" value="MISMATCH REPAIR ENDONUCLEASE PMS2"/>
    <property type="match status" value="1"/>
</dbReference>
<proteinExistence type="inferred from homology"/>
<gene>
    <name evidence="3" type="ORF">TeGR_g8886</name>
</gene>
<protein>
    <recommendedName>
        <fullName evidence="2">Histidine kinase/HSP90-like ATPase domain-containing protein</fullName>
    </recommendedName>
</protein>
<dbReference type="InterPro" id="IPR038973">
    <property type="entry name" value="MutL/Mlh/Pms-like"/>
</dbReference>
<name>A0ABQ6MMW2_9STRA</name>
<evidence type="ECO:0000313" key="4">
    <source>
        <dbReference type="Proteomes" id="UP001165060"/>
    </source>
</evidence>
<dbReference type="Gene3D" id="3.30.565.10">
    <property type="entry name" value="Histidine kinase-like ATPase, C-terminal domain"/>
    <property type="match status" value="1"/>
</dbReference>
<evidence type="ECO:0000259" key="2">
    <source>
        <dbReference type="Pfam" id="PF02518"/>
    </source>
</evidence>
<comment type="caution">
    <text evidence="3">The sequence shown here is derived from an EMBL/GenBank/DDBJ whole genome shotgun (WGS) entry which is preliminary data.</text>
</comment>
<dbReference type="SUPFAM" id="SSF55874">
    <property type="entry name" value="ATPase domain of HSP90 chaperone/DNA topoisomerase II/histidine kinase"/>
    <property type="match status" value="1"/>
</dbReference>
<comment type="similarity">
    <text evidence="1">Belongs to the DNA mismatch repair MutL/HexB family.</text>
</comment>
<evidence type="ECO:0000256" key="1">
    <source>
        <dbReference type="ARBA" id="ARBA00006082"/>
    </source>
</evidence>
<dbReference type="Pfam" id="PF02518">
    <property type="entry name" value="HATPase_c"/>
    <property type="match status" value="1"/>
</dbReference>
<sequence>MAAAAASIKAIAPSEVRQICAGQVVVDLGGAVKELLENALDAKPRCIQVRLHDLGASLIEVIDDGAGVPPPDRPLLCAKHATSKLTNFDDLYSDKTDEAVCSFGFRGEALFSLSQLCDKVSFITRTAQESMGEYLEFDRSSTVVSKATKKQARERGTTVQVHNLFAALPVRRADFVKRIKSQRIKLFKMLQVSAKKSLGGERRRSGRRAKA</sequence>
<accession>A0ABQ6MMW2</accession>
<dbReference type="Proteomes" id="UP001165060">
    <property type="component" value="Unassembled WGS sequence"/>
</dbReference>
<evidence type="ECO:0000313" key="3">
    <source>
        <dbReference type="EMBL" id="GMI29496.1"/>
    </source>
</evidence>
<dbReference type="PROSITE" id="PS00058">
    <property type="entry name" value="DNA_MISMATCH_REPAIR_1"/>
    <property type="match status" value="1"/>
</dbReference>